<dbReference type="GO" id="GO:0004519">
    <property type="term" value="F:endonuclease activity"/>
    <property type="evidence" value="ECO:0007669"/>
    <property type="project" value="UniProtKB-KW"/>
</dbReference>
<gene>
    <name evidence="20" type="ORF">Poli38472_001542</name>
</gene>
<dbReference type="Pfam" id="PF22936">
    <property type="entry name" value="Pol_BBD"/>
    <property type="match status" value="1"/>
</dbReference>
<keyword evidence="11" id="KW-0229">DNA integration</keyword>
<dbReference type="InterPro" id="IPR036875">
    <property type="entry name" value="Znf_CCHC_sf"/>
</dbReference>
<keyword evidence="10" id="KW-0460">Magnesium</keyword>
<evidence type="ECO:0000256" key="12">
    <source>
        <dbReference type="ARBA" id="ARBA00022918"/>
    </source>
</evidence>
<evidence type="ECO:0000256" key="11">
    <source>
        <dbReference type="ARBA" id="ARBA00022908"/>
    </source>
</evidence>
<evidence type="ECO:0000256" key="5">
    <source>
        <dbReference type="ARBA" id="ARBA00022723"/>
    </source>
</evidence>
<dbReference type="InterPro" id="IPR057670">
    <property type="entry name" value="SH3_retrovirus"/>
</dbReference>
<evidence type="ECO:0000256" key="1">
    <source>
        <dbReference type="ARBA" id="ARBA00002180"/>
    </source>
</evidence>
<evidence type="ECO:0000256" key="15">
    <source>
        <dbReference type="ARBA" id="ARBA00023172"/>
    </source>
</evidence>
<dbReference type="InterPro" id="IPR036397">
    <property type="entry name" value="RNaseH_sf"/>
</dbReference>
<organism evidence="20 21">
    <name type="scientific">Pythium oligandrum</name>
    <name type="common">Mycoparasitic fungus</name>
    <dbReference type="NCBI Taxonomy" id="41045"/>
    <lineage>
        <taxon>Eukaryota</taxon>
        <taxon>Sar</taxon>
        <taxon>Stramenopiles</taxon>
        <taxon>Oomycota</taxon>
        <taxon>Peronosporomycetes</taxon>
        <taxon>Pythiales</taxon>
        <taxon>Pythiaceae</taxon>
        <taxon>Pythium</taxon>
    </lineage>
</organism>
<dbReference type="GO" id="GO:0006310">
    <property type="term" value="P:DNA recombination"/>
    <property type="evidence" value="ECO:0007669"/>
    <property type="project" value="UniProtKB-KW"/>
</dbReference>
<dbReference type="InterPro" id="IPR039537">
    <property type="entry name" value="Retrotran_Ty1/copia-like"/>
</dbReference>
<feature type="compositionally biased region" description="Polar residues" evidence="17">
    <location>
        <begin position="695"/>
        <end position="707"/>
    </location>
</feature>
<dbReference type="InterPro" id="IPR001584">
    <property type="entry name" value="Integrase_cat-core"/>
</dbReference>
<keyword evidence="7" id="KW-0255">Endonuclease</keyword>
<dbReference type="PANTHER" id="PTHR42648">
    <property type="entry name" value="TRANSPOSASE, PUTATIVE-RELATED"/>
    <property type="match status" value="1"/>
</dbReference>
<sequence>MKRPEDLLGSDNYFHWEFNMRMMLARKGLLDHVLAVKPEQKWTEDWRVKDMKAFAIVAQGIHVEHQSKIRSATTAKEAWDLLREYYNRSNLQNRIALTRKLHEFRMEEGSDMANHLDRFGELVVAMEAVGDALDESRQLVILLGSLPQEYETIVTVIENTKGLTLDEVKEKLLKQYAKMQEQEPAEGAFKARHRGGRRTKTHQRRGGSERDKGQYGDSRPRNGRRPSQVTCFSCGKVGHKQDRCFKKRGGDDETLFMARAASAVGMQHGWLIDSGASCHMTPSRDDFCEYENLTKPIVVTIADGKAMDAVGRACVRVICQNGRAVKICDVLHVPALDRRLLSVPKLAGRGLVTRFEAKWCSIQKDDEVIVRARRDKNVFVLRVREESAMLVEFKDDQSKWETWHARSGHPNIETYKGIQTVTTGLPELTKSSEQLCGGCAMGKLTVAPFPHASTTKTNRVLELVHTDLIGPMKVKSAGGARYVLTFVDDFSRHVEVYFLKSKSQVTAKFVEYIREMENLCAVCAANGIAHQTTVPYSPQQNGIAERMNRTLVEKARALLHYKAVPLVWWAEAIATAAYLINRMMSMSKPGTTPHEICFRIKPDMTHLRVFGSMGYAHVDASKRTKLDPKSFKCRFLGYAENSKGYKVLNEETGKVVISRSVVLDEREVGGIYEQGGSVETVFYPMYTDNDDETAPENTPSGGDTVQKPTDGDDVVMDEPMEVDGEVTNEREVVVANAPSEMVPRDLPSEPLTETMVFRPGANIRVSDQYRAAPVMRDLPSVVDVPRIQAPETPPVRMMLDDRPHNPSNGSLVVYEAQ</sequence>
<dbReference type="Pfam" id="PF25597">
    <property type="entry name" value="SH3_retrovirus"/>
    <property type="match status" value="1"/>
</dbReference>
<dbReference type="InterPro" id="IPR001878">
    <property type="entry name" value="Znf_CCHC"/>
</dbReference>
<feature type="compositionally biased region" description="Basic and acidic residues" evidence="17">
    <location>
        <begin position="206"/>
        <end position="220"/>
    </location>
</feature>
<evidence type="ECO:0000256" key="9">
    <source>
        <dbReference type="ARBA" id="ARBA00022840"/>
    </source>
</evidence>
<evidence type="ECO:0000256" key="17">
    <source>
        <dbReference type="SAM" id="MobiDB-lite"/>
    </source>
</evidence>
<keyword evidence="3" id="KW-0645">Protease</keyword>
<dbReference type="PANTHER" id="PTHR42648:SF11">
    <property type="entry name" value="TRANSPOSON TY4-P GAG-POL POLYPROTEIN"/>
    <property type="match status" value="1"/>
</dbReference>
<evidence type="ECO:0000313" key="20">
    <source>
        <dbReference type="EMBL" id="TMW69386.1"/>
    </source>
</evidence>
<dbReference type="EMBL" id="SPLM01000001">
    <property type="protein sequence ID" value="TMW69386.1"/>
    <property type="molecule type" value="Genomic_DNA"/>
</dbReference>
<dbReference type="GO" id="GO:0006508">
    <property type="term" value="P:proteolysis"/>
    <property type="evidence" value="ECO:0007669"/>
    <property type="project" value="UniProtKB-KW"/>
</dbReference>
<feature type="domain" description="CCHC-type" evidence="18">
    <location>
        <begin position="231"/>
        <end position="244"/>
    </location>
</feature>
<feature type="region of interest" description="Disordered" evidence="17">
    <location>
        <begin position="689"/>
        <end position="713"/>
    </location>
</feature>
<evidence type="ECO:0000256" key="16">
    <source>
        <dbReference type="PROSITE-ProRule" id="PRU00047"/>
    </source>
</evidence>
<comment type="caution">
    <text evidence="20">The sequence shown here is derived from an EMBL/GenBank/DDBJ whole genome shotgun (WGS) entry which is preliminary data.</text>
</comment>
<dbReference type="PROSITE" id="PS50994">
    <property type="entry name" value="INTEGRASE"/>
    <property type="match status" value="1"/>
</dbReference>
<dbReference type="GO" id="GO:0003964">
    <property type="term" value="F:RNA-directed DNA polymerase activity"/>
    <property type="evidence" value="ECO:0007669"/>
    <property type="project" value="UniProtKB-KW"/>
</dbReference>
<keyword evidence="15" id="KW-0233">DNA recombination</keyword>
<dbReference type="GO" id="GO:0005524">
    <property type="term" value="F:ATP binding"/>
    <property type="evidence" value="ECO:0007669"/>
    <property type="project" value="UniProtKB-KW"/>
</dbReference>
<dbReference type="Pfam" id="PF14223">
    <property type="entry name" value="Retrotran_gag_2"/>
    <property type="match status" value="1"/>
</dbReference>
<keyword evidence="13" id="KW-0808">Transferase</keyword>
<keyword evidence="13" id="KW-0239">DNA-directed DNA polymerase</keyword>
<name>A0A8K1CVI3_PYTOL</name>
<evidence type="ECO:0000256" key="3">
    <source>
        <dbReference type="ARBA" id="ARBA00022670"/>
    </source>
</evidence>
<dbReference type="AlphaFoldDB" id="A0A8K1CVI3"/>
<dbReference type="PROSITE" id="PS50158">
    <property type="entry name" value="ZF_CCHC"/>
    <property type="match status" value="1"/>
</dbReference>
<evidence type="ECO:0000256" key="8">
    <source>
        <dbReference type="ARBA" id="ARBA00022801"/>
    </source>
</evidence>
<dbReference type="GO" id="GO:0015074">
    <property type="term" value="P:DNA integration"/>
    <property type="evidence" value="ECO:0007669"/>
    <property type="project" value="UniProtKB-KW"/>
</dbReference>
<reference evidence="20" key="1">
    <citation type="submission" date="2019-03" db="EMBL/GenBank/DDBJ databases">
        <title>Long read genome sequence of the mycoparasitic Pythium oligandrum ATCC 38472 isolated from sugarbeet rhizosphere.</title>
        <authorList>
            <person name="Gaulin E."/>
        </authorList>
    </citation>
    <scope>NUCLEOTIDE SEQUENCE</scope>
    <source>
        <strain evidence="20">ATCC 38472_TT</strain>
    </source>
</reference>
<feature type="region of interest" description="Disordered" evidence="17">
    <location>
        <begin position="792"/>
        <end position="817"/>
    </location>
</feature>
<evidence type="ECO:0000256" key="6">
    <source>
        <dbReference type="ARBA" id="ARBA00022741"/>
    </source>
</evidence>
<evidence type="ECO:0000256" key="13">
    <source>
        <dbReference type="ARBA" id="ARBA00022932"/>
    </source>
</evidence>
<dbReference type="InterPro" id="IPR054722">
    <property type="entry name" value="PolX-like_BBD"/>
</dbReference>
<dbReference type="GO" id="GO:0008233">
    <property type="term" value="F:peptidase activity"/>
    <property type="evidence" value="ECO:0007669"/>
    <property type="project" value="UniProtKB-KW"/>
</dbReference>
<keyword evidence="12" id="KW-0695">RNA-directed DNA polymerase</keyword>
<evidence type="ECO:0000256" key="2">
    <source>
        <dbReference type="ARBA" id="ARBA00022612"/>
    </source>
</evidence>
<keyword evidence="21" id="KW-1185">Reference proteome</keyword>
<dbReference type="SUPFAM" id="SSF53098">
    <property type="entry name" value="Ribonuclease H-like"/>
    <property type="match status" value="1"/>
</dbReference>
<keyword evidence="4" id="KW-0540">Nuclease</keyword>
<keyword evidence="13" id="KW-0548">Nucleotidyltransferase</keyword>
<proteinExistence type="predicted"/>
<keyword evidence="2" id="KW-1188">Viral release from host cell</keyword>
<keyword evidence="5" id="KW-0479">Metal-binding</keyword>
<comment type="function">
    <text evidence="1">The aspartyl protease (PR) mediates the proteolytic cleavages of the Gag and Gag-Pol polyproteins after assembly of the VLP.</text>
</comment>
<dbReference type="GO" id="GO:0003676">
    <property type="term" value="F:nucleic acid binding"/>
    <property type="evidence" value="ECO:0007669"/>
    <property type="project" value="InterPro"/>
</dbReference>
<dbReference type="GO" id="GO:0003887">
    <property type="term" value="F:DNA-directed DNA polymerase activity"/>
    <property type="evidence" value="ECO:0007669"/>
    <property type="project" value="UniProtKB-KW"/>
</dbReference>
<feature type="region of interest" description="Disordered" evidence="17">
    <location>
        <begin position="183"/>
        <end position="229"/>
    </location>
</feature>
<keyword evidence="16" id="KW-0862">Zinc</keyword>
<keyword evidence="8" id="KW-0378">Hydrolase</keyword>
<dbReference type="OrthoDB" id="112217at2759"/>
<evidence type="ECO:0000256" key="14">
    <source>
        <dbReference type="ARBA" id="ARBA00023113"/>
    </source>
</evidence>
<dbReference type="Gene3D" id="3.30.420.10">
    <property type="entry name" value="Ribonuclease H-like superfamily/Ribonuclease H"/>
    <property type="match status" value="1"/>
</dbReference>
<keyword evidence="16" id="KW-0863">Zinc-finger</keyword>
<protein>
    <recommendedName>
        <fullName evidence="22">Polyprotein</fullName>
    </recommendedName>
</protein>
<evidence type="ECO:0000259" key="18">
    <source>
        <dbReference type="PROSITE" id="PS50158"/>
    </source>
</evidence>
<feature type="domain" description="Integrase catalytic" evidence="19">
    <location>
        <begin position="422"/>
        <end position="601"/>
    </location>
</feature>
<evidence type="ECO:0008006" key="22">
    <source>
        <dbReference type="Google" id="ProtNLM"/>
    </source>
</evidence>
<keyword evidence="9" id="KW-0067">ATP-binding</keyword>
<evidence type="ECO:0000256" key="10">
    <source>
        <dbReference type="ARBA" id="ARBA00022842"/>
    </source>
</evidence>
<evidence type="ECO:0000256" key="4">
    <source>
        <dbReference type="ARBA" id="ARBA00022722"/>
    </source>
</evidence>
<evidence type="ECO:0000259" key="19">
    <source>
        <dbReference type="PROSITE" id="PS50994"/>
    </source>
</evidence>
<evidence type="ECO:0000313" key="21">
    <source>
        <dbReference type="Proteomes" id="UP000794436"/>
    </source>
</evidence>
<dbReference type="SUPFAM" id="SSF57756">
    <property type="entry name" value="Retrovirus zinc finger-like domains"/>
    <property type="match status" value="1"/>
</dbReference>
<evidence type="ECO:0000256" key="7">
    <source>
        <dbReference type="ARBA" id="ARBA00022759"/>
    </source>
</evidence>
<accession>A0A8K1CVI3</accession>
<keyword evidence="14" id="KW-0917">Virion maturation</keyword>
<dbReference type="InterPro" id="IPR012337">
    <property type="entry name" value="RNaseH-like_sf"/>
</dbReference>
<dbReference type="GO" id="GO:0008270">
    <property type="term" value="F:zinc ion binding"/>
    <property type="evidence" value="ECO:0007669"/>
    <property type="project" value="UniProtKB-KW"/>
</dbReference>
<keyword evidence="6" id="KW-0547">Nucleotide-binding</keyword>
<dbReference type="Proteomes" id="UP000794436">
    <property type="component" value="Unassembled WGS sequence"/>
</dbReference>
<feature type="compositionally biased region" description="Basic residues" evidence="17">
    <location>
        <begin position="190"/>
        <end position="205"/>
    </location>
</feature>